<evidence type="ECO:0000256" key="3">
    <source>
        <dbReference type="ARBA" id="ARBA00022692"/>
    </source>
</evidence>
<evidence type="ECO:0000256" key="9">
    <source>
        <dbReference type="SAM" id="Phobius"/>
    </source>
</evidence>
<feature type="domain" description="Ancillary SecYEG translocon subunit/Cell division coordinator CpoB TPR" evidence="10">
    <location>
        <begin position="38"/>
        <end position="204"/>
    </location>
</feature>
<feature type="transmembrane region" description="Helical" evidence="9">
    <location>
        <begin position="46"/>
        <end position="63"/>
    </location>
</feature>
<comment type="subcellular location">
    <subcellularLocation>
        <location evidence="1">Cell membrane</location>
        <topology evidence="1">Single-pass type II membrane protein</topology>
    </subcellularLocation>
</comment>
<dbReference type="EMBL" id="JBHLWK010000018">
    <property type="protein sequence ID" value="MFC0205581.1"/>
    <property type="molecule type" value="Genomic_DNA"/>
</dbReference>
<proteinExistence type="inferred from homology"/>
<evidence type="ECO:0000259" key="10">
    <source>
        <dbReference type="Pfam" id="PF09976"/>
    </source>
</evidence>
<sequence>MALPPDSRSPNAQRNAAQQDVFLREVDEAVRQDQLEGFFARYGKPLLAAIVIGLLAFGGWIYWNHRQTQAREERAEAYVQALDALQQENLDAAKAKLAPVAAAEGSDANITSARLLLAGIALRQDRKADALKLYRQVAADEDAPQPLRDLATVREVGADFDAMKPQDVVSRLKPLAAPGAPWFGPAGELVGMAYLKQNKNDQAGPLFAAIAKDENVEDGLRSRARQLAAVLGVDAVDDVVDDKGEALDKPAARLVQSADAGE</sequence>
<dbReference type="InterPro" id="IPR018704">
    <property type="entry name" value="SecYEG/CpoB_TPR"/>
</dbReference>
<evidence type="ECO:0000256" key="8">
    <source>
        <dbReference type="ARBA" id="ARBA00024235"/>
    </source>
</evidence>
<dbReference type="InterPro" id="IPR011990">
    <property type="entry name" value="TPR-like_helical_dom_sf"/>
</dbReference>
<accession>A0ABV6CYX3</accession>
<evidence type="ECO:0000256" key="4">
    <source>
        <dbReference type="ARBA" id="ARBA00022989"/>
    </source>
</evidence>
<evidence type="ECO:0000256" key="6">
    <source>
        <dbReference type="ARBA" id="ARBA00023186"/>
    </source>
</evidence>
<dbReference type="PANTHER" id="PTHR38035">
    <property type="entry name" value="UPF0070 PROTEIN YFGM"/>
    <property type="match status" value="1"/>
</dbReference>
<protein>
    <recommendedName>
        <fullName evidence="8">Ancillary SecYEG translocon subunit</fullName>
    </recommendedName>
</protein>
<keyword evidence="2" id="KW-1003">Cell membrane</keyword>
<dbReference type="Gene3D" id="1.25.40.10">
    <property type="entry name" value="Tetratricopeptide repeat domain"/>
    <property type="match status" value="1"/>
</dbReference>
<evidence type="ECO:0000313" key="12">
    <source>
        <dbReference type="Proteomes" id="UP001589798"/>
    </source>
</evidence>
<keyword evidence="6" id="KW-0143">Chaperone</keyword>
<name>A0ABV6CYX3_9SPHN</name>
<dbReference type="PANTHER" id="PTHR38035:SF1">
    <property type="entry name" value="ANCILLARY SECYEG TRANSLOCON SUBUNIT"/>
    <property type="match status" value="1"/>
</dbReference>
<keyword evidence="4 9" id="KW-1133">Transmembrane helix</keyword>
<evidence type="ECO:0000256" key="7">
    <source>
        <dbReference type="ARBA" id="ARBA00024197"/>
    </source>
</evidence>
<comment type="caution">
    <text evidence="11">The sequence shown here is derived from an EMBL/GenBank/DDBJ whole genome shotgun (WGS) entry which is preliminary data.</text>
</comment>
<keyword evidence="5 9" id="KW-0472">Membrane</keyword>
<gene>
    <name evidence="11" type="ORF">ACFFJC_15045</name>
</gene>
<evidence type="ECO:0000256" key="2">
    <source>
        <dbReference type="ARBA" id="ARBA00022475"/>
    </source>
</evidence>
<dbReference type="Pfam" id="PF09976">
    <property type="entry name" value="TPR_21"/>
    <property type="match status" value="1"/>
</dbReference>
<evidence type="ECO:0000256" key="5">
    <source>
        <dbReference type="ARBA" id="ARBA00023136"/>
    </source>
</evidence>
<dbReference type="InterPro" id="IPR026039">
    <property type="entry name" value="YfgM"/>
</dbReference>
<evidence type="ECO:0000256" key="1">
    <source>
        <dbReference type="ARBA" id="ARBA00004401"/>
    </source>
</evidence>
<keyword evidence="3 9" id="KW-0812">Transmembrane</keyword>
<dbReference type="RefSeq" id="WP_379488313.1">
    <property type="nucleotide sequence ID" value="NZ_JBHLWK010000018.1"/>
</dbReference>
<keyword evidence="12" id="KW-1185">Reference proteome</keyword>
<dbReference type="Proteomes" id="UP001589798">
    <property type="component" value="Unassembled WGS sequence"/>
</dbReference>
<reference evidence="11 12" key="1">
    <citation type="submission" date="2024-09" db="EMBL/GenBank/DDBJ databases">
        <authorList>
            <person name="Sun Q."/>
            <person name="Mori K."/>
        </authorList>
    </citation>
    <scope>NUCLEOTIDE SEQUENCE [LARGE SCALE GENOMIC DNA]</scope>
    <source>
        <strain evidence="11 12">CCM 7706</strain>
    </source>
</reference>
<organism evidence="11 12">
    <name type="scientific">Novosphingobium soli</name>
    <dbReference type="NCBI Taxonomy" id="574956"/>
    <lineage>
        <taxon>Bacteria</taxon>
        <taxon>Pseudomonadati</taxon>
        <taxon>Pseudomonadota</taxon>
        <taxon>Alphaproteobacteria</taxon>
        <taxon>Sphingomonadales</taxon>
        <taxon>Sphingomonadaceae</taxon>
        <taxon>Novosphingobium</taxon>
    </lineage>
</organism>
<evidence type="ECO:0000313" key="11">
    <source>
        <dbReference type="EMBL" id="MFC0205581.1"/>
    </source>
</evidence>
<comment type="similarity">
    <text evidence="7">Belongs to the YfgM family.</text>
</comment>